<evidence type="ECO:0000313" key="2">
    <source>
        <dbReference type="Proteomes" id="UP000005475"/>
    </source>
</evidence>
<dbReference type="NCBIfam" id="NF041518">
    <property type="entry name" value="choice_anch_Q"/>
    <property type="match status" value="1"/>
</dbReference>
<evidence type="ECO:0008006" key="3">
    <source>
        <dbReference type="Google" id="ProtNLM"/>
    </source>
</evidence>
<dbReference type="Gene3D" id="2.160.20.10">
    <property type="entry name" value="Single-stranded right-handed beta-helix, Pectin lyase-like"/>
    <property type="match status" value="1"/>
</dbReference>
<sequence length="647" mass="71929">MKKLIKKRNSMNTYNMKFHAWFREVLGLFLVAFIASCDDSDLIRRVEPTLEIQDELLMGPVASRQVIDLHSSYPWFAEASASWIKLKRYRGQALLPDSIVAEIEENPEMALREGWIEIRLMDQMSKRIVVKQNGRGSLITLSKEVLYFNINGGEAVLDVVTDLEWNVEEEQIGGFTFKKVDDTHLKVKVAKNTTGTEIRKSIILSDTGKTTETKLTIVQTNVEKMLSISLSETEKNMITGKKGTQLNIPVSLNLQFDCKVSHSWIHVGELPEFSGDIVQDVNIPVELDPNDGFEDRTGYVVVKNQGDVVEVSDTLYVTQRLYSQIVYVKAGANGDGSSWERAFGTIEEGLSACAHYGDMQMWVAAGDYYLKDWTEFKKVNFYGGFEGKETTVAERTMKRKSILHAAPSNVWPSVYMYKLTEGTTRVVDGFEFVDSKGKQGEGALIAYEYWMIRNCVVRNNTCARDAGGAYFLCTLINCVIRDNETLSTSSTMNVQQSTCLYNVTVVNNRSAGSSAGVRLGSGTCQMVNCVVWGNIHTKGDLHSGYLDQNKAAIFKNCAIQGGWIYNGGNTPQVSNCINLNTDNAATDGPQFADVAGKNYQPTENSPLVDAGLNSVVKDWNLLLDIQGDARISNAGIDIGAFEWQANK</sequence>
<dbReference type="SUPFAM" id="SSF51126">
    <property type="entry name" value="Pectin lyase-like"/>
    <property type="match status" value="1"/>
</dbReference>
<dbReference type="InterPro" id="IPR012334">
    <property type="entry name" value="Pectin_lyas_fold"/>
</dbReference>
<reference evidence="1 2" key="1">
    <citation type="submission" date="2007-03" db="EMBL/GenBank/DDBJ databases">
        <authorList>
            <person name="Fulton L."/>
            <person name="Clifton S."/>
            <person name="Fulton B."/>
            <person name="Xu J."/>
            <person name="Minx P."/>
            <person name="Pepin K.H."/>
            <person name="Johnson M."/>
            <person name="Thiruvilangam P."/>
            <person name="Bhonagiri V."/>
            <person name="Nash W.E."/>
            <person name="Mardis E.R."/>
            <person name="Wilson R.K."/>
        </authorList>
    </citation>
    <scope>NUCLEOTIDE SEQUENCE [LARGE SCALE GENOMIC DNA]</scope>
    <source>
        <strain evidence="2">ATCC 8483 / DSM 1896 / JCM 5824 / BCRC 10623 / CCUG 4943 / NCTC 11153</strain>
    </source>
</reference>
<proteinExistence type="predicted"/>
<dbReference type="EMBL" id="AAXF02000033">
    <property type="protein sequence ID" value="EDO13806.1"/>
    <property type="molecule type" value="Genomic_DNA"/>
</dbReference>
<dbReference type="Proteomes" id="UP000005475">
    <property type="component" value="Unassembled WGS sequence"/>
</dbReference>
<gene>
    <name evidence="1" type="ORF">BACOVA_00431</name>
</gene>
<comment type="caution">
    <text evidence="1">The sequence shown here is derived from an EMBL/GenBank/DDBJ whole genome shotgun (WGS) entry which is preliminary data.</text>
</comment>
<name>A0AAN3DA29_BACO1</name>
<organism evidence="1 2">
    <name type="scientific">Bacteroides ovatus (strain ATCC 8483 / DSM 1896 / JCM 5824 / BCRC 10623 / CCUG 4943 / NCTC 11153)</name>
    <dbReference type="NCBI Taxonomy" id="411476"/>
    <lineage>
        <taxon>Bacteria</taxon>
        <taxon>Pseudomonadati</taxon>
        <taxon>Bacteroidota</taxon>
        <taxon>Bacteroidia</taxon>
        <taxon>Bacteroidales</taxon>
        <taxon>Bacteroidaceae</taxon>
        <taxon>Bacteroides</taxon>
    </lineage>
</organism>
<evidence type="ECO:0000313" key="1">
    <source>
        <dbReference type="EMBL" id="EDO13806.1"/>
    </source>
</evidence>
<dbReference type="AlphaFoldDB" id="A0AAN3DA29"/>
<dbReference type="Gene3D" id="2.60.40.10">
    <property type="entry name" value="Immunoglobulins"/>
    <property type="match status" value="1"/>
</dbReference>
<dbReference type="InterPro" id="IPR059226">
    <property type="entry name" value="Choice_anch_Q_dom"/>
</dbReference>
<accession>A0AAN3DA29</accession>
<dbReference type="InterPro" id="IPR013783">
    <property type="entry name" value="Ig-like_fold"/>
</dbReference>
<protein>
    <recommendedName>
        <fullName evidence="3">BACON domain-containing protein</fullName>
    </recommendedName>
</protein>
<dbReference type="InterPro" id="IPR011050">
    <property type="entry name" value="Pectin_lyase_fold/virulence"/>
</dbReference>
<reference evidence="2" key="2">
    <citation type="submission" date="2007-04" db="EMBL/GenBank/DDBJ databases">
        <title>Draft genome sequence of Bacteroides ovatus (ATCC 8483).</title>
        <authorList>
            <person name="Sudarsanam P."/>
            <person name="Ley R."/>
            <person name="Guruge J."/>
            <person name="Turnbaugh P.J."/>
            <person name="Mahowald M."/>
            <person name="Liep D."/>
            <person name="Gordon J."/>
        </authorList>
    </citation>
    <scope>NUCLEOTIDE SEQUENCE [LARGE SCALE GENOMIC DNA]</scope>
    <source>
        <strain evidence="2">ATCC 8483 / DSM 1896 / JCM 5824 / BCRC 10623 / CCUG 4943 / NCTC 11153</strain>
    </source>
</reference>